<reference evidence="3" key="2">
    <citation type="submission" date="2013-12" db="EMBL/GenBank/DDBJ databases">
        <authorList>
            <person name="Yu Y."/>
            <person name="Lee S."/>
            <person name="de Baynast K."/>
            <person name="Wissotski M."/>
            <person name="Liu L."/>
            <person name="Talag J."/>
            <person name="Goicoechea J."/>
            <person name="Angelova A."/>
            <person name="Jetty R."/>
            <person name="Kudrna D."/>
            <person name="Golser W."/>
            <person name="Rivera L."/>
            <person name="Zhang J."/>
            <person name="Wing R."/>
        </authorList>
    </citation>
    <scope>NUCLEOTIDE SEQUENCE</scope>
</reference>
<evidence type="ECO:0000256" key="1">
    <source>
        <dbReference type="SAM" id="Phobius"/>
    </source>
</evidence>
<feature type="transmembrane region" description="Helical" evidence="1">
    <location>
        <begin position="12"/>
        <end position="33"/>
    </location>
</feature>
<dbReference type="EnsemblPlants" id="LPERR11G14170.1">
    <property type="protein sequence ID" value="LPERR11G14170.1"/>
    <property type="gene ID" value="LPERR11G14170"/>
</dbReference>
<dbReference type="AlphaFoldDB" id="A0A0D9XTE6"/>
<protein>
    <recommendedName>
        <fullName evidence="4">DUF4220 domain-containing protein</fullName>
    </recommendedName>
</protein>
<keyword evidence="1" id="KW-0472">Membrane</keyword>
<keyword evidence="1" id="KW-1133">Transmembrane helix</keyword>
<reference evidence="2" key="3">
    <citation type="submission" date="2015-04" db="UniProtKB">
        <authorList>
            <consortium name="EnsemblPlants"/>
        </authorList>
    </citation>
    <scope>IDENTIFICATION</scope>
</reference>
<dbReference type="HOGENOM" id="CLU_136459_0_0_1"/>
<proteinExistence type="predicted"/>
<evidence type="ECO:0000313" key="2">
    <source>
        <dbReference type="EnsemblPlants" id="LPERR11G14170.1"/>
    </source>
</evidence>
<dbReference type="Proteomes" id="UP000032180">
    <property type="component" value="Chromosome 11"/>
</dbReference>
<accession>A0A0D9XTE6</accession>
<evidence type="ECO:0008006" key="4">
    <source>
        <dbReference type="Google" id="ProtNLM"/>
    </source>
</evidence>
<dbReference type="STRING" id="77586.A0A0D9XTE6"/>
<dbReference type="Gramene" id="LPERR11G14170.1">
    <property type="protein sequence ID" value="LPERR11G14170.1"/>
    <property type="gene ID" value="LPERR11G14170"/>
</dbReference>
<organism evidence="2 3">
    <name type="scientific">Leersia perrieri</name>
    <dbReference type="NCBI Taxonomy" id="77586"/>
    <lineage>
        <taxon>Eukaryota</taxon>
        <taxon>Viridiplantae</taxon>
        <taxon>Streptophyta</taxon>
        <taxon>Embryophyta</taxon>
        <taxon>Tracheophyta</taxon>
        <taxon>Spermatophyta</taxon>
        <taxon>Magnoliopsida</taxon>
        <taxon>Liliopsida</taxon>
        <taxon>Poales</taxon>
        <taxon>Poaceae</taxon>
        <taxon>BOP clade</taxon>
        <taxon>Oryzoideae</taxon>
        <taxon>Oryzeae</taxon>
        <taxon>Oryzinae</taxon>
        <taxon>Leersia</taxon>
    </lineage>
</organism>
<sequence>MRNRRIPSWLRLFIWVVYLGNDGLATHALATLFSRHKKLGSMTPHEGGSALQLGGQYIIITAYNIEDNELWRRNILTALS</sequence>
<evidence type="ECO:0000313" key="3">
    <source>
        <dbReference type="Proteomes" id="UP000032180"/>
    </source>
</evidence>
<keyword evidence="3" id="KW-1185">Reference proteome</keyword>
<reference evidence="2 3" key="1">
    <citation type="submission" date="2012-08" db="EMBL/GenBank/DDBJ databases">
        <title>Oryza genome evolution.</title>
        <authorList>
            <person name="Wing R.A."/>
        </authorList>
    </citation>
    <scope>NUCLEOTIDE SEQUENCE</scope>
</reference>
<name>A0A0D9XTE6_9ORYZ</name>
<keyword evidence="1" id="KW-0812">Transmembrane</keyword>
<dbReference type="PANTHER" id="PTHR31325">
    <property type="entry name" value="OS01G0798800 PROTEIN-RELATED"/>
    <property type="match status" value="1"/>
</dbReference>